<accession>A0A3R6ZV66</accession>
<organism evidence="12 13">
    <name type="scientific">Aphanomyces invadans</name>
    <dbReference type="NCBI Taxonomy" id="157072"/>
    <lineage>
        <taxon>Eukaryota</taxon>
        <taxon>Sar</taxon>
        <taxon>Stramenopiles</taxon>
        <taxon>Oomycota</taxon>
        <taxon>Saprolegniomycetes</taxon>
        <taxon>Saprolegniales</taxon>
        <taxon>Verrucalvaceae</taxon>
        <taxon>Aphanomyces</taxon>
    </lineage>
</organism>
<dbReference type="SUPFAM" id="SSF52540">
    <property type="entry name" value="P-loop containing nucleoside triphosphate hydrolases"/>
    <property type="match status" value="2"/>
</dbReference>
<dbReference type="PROSITE" id="PS51192">
    <property type="entry name" value="HELICASE_ATP_BIND_1"/>
    <property type="match status" value="1"/>
</dbReference>
<dbReference type="InterPro" id="IPR038718">
    <property type="entry name" value="SNF2-like_sf"/>
</dbReference>
<dbReference type="PANTHER" id="PTHR45626">
    <property type="entry name" value="TRANSCRIPTION TERMINATION FACTOR 2-RELATED"/>
    <property type="match status" value="1"/>
</dbReference>
<gene>
    <name evidence="12" type="ORF">DYB32_001611</name>
</gene>
<dbReference type="InterPro" id="IPR027417">
    <property type="entry name" value="P-loop_NTPase"/>
</dbReference>
<sequence length="720" mass="79996">MEGVMLRIMTEKGVVLGRIDEAWEGMICPLIQSNLIKVGANLHVHVFAVPILWSMFQVDDGTNASVKEHLFQLMDALHNKCAVVPSSFIKLPGETNDKINSETDVDALYSAAAAIETRYDSAQVHAKLHGITLRSYQDQALQWMLHRELYKDSSSDGKTIGLALRKTIMILALVLARTFVYTEDRRSPSTDVGNSVTGKTLVVCPLSLLHQWKHEFETRAPSLSVFMHYDTKQVQMADLTRSDVVLTTYGVLGSEFEKKSGIHDIVWNRIILDEAHSIKNKSTTYFKSSSAIKASHRWCLTGTPIQNSLEDILALLTFLRYEAILQPILLRRTKYSRDPVTNELIVQLPPKSIETIRLEFSREERQFYQAVYTKSQGEFYGYVANGTAAASYVAIFALLLRLRQACDHPFLVVGKDTADASLKPAKTNLDSKGQTKEGYFAELATIMQQTKPQEELAYIKNRILEIQEEGLDCQECPVCLDVPTAPVLTPCGHLMCKECVLGFLNAGATACCPVCRADVTPDQLVPIDPPEKLLSSSASTDNAHGMWAGSAKLKQLVSDLKSIEAGRKVVVFSQWTHMLDLVETTLQQHGTTVSLANRLLTYDRESVLHRFNSNPDVQVLVISLKAGGVGLNLTAASVVIMMDPWWNPGIEDQAIDRVHRLGQTRDVLVKKYIVEDTVEGMILQLQQRKATLASTVLATSKSGAENDGRLSLADLLKFFA</sequence>
<dbReference type="Pfam" id="PF00176">
    <property type="entry name" value="SNF2-rel_dom"/>
    <property type="match status" value="2"/>
</dbReference>
<proteinExistence type="predicted"/>
<dbReference type="Gene3D" id="3.40.50.10810">
    <property type="entry name" value="Tandem AAA-ATPase domain"/>
    <property type="match status" value="1"/>
</dbReference>
<dbReference type="AlphaFoldDB" id="A0A3R6ZV66"/>
<dbReference type="PROSITE" id="PS50089">
    <property type="entry name" value="ZF_RING_2"/>
    <property type="match status" value="1"/>
</dbReference>
<dbReference type="PANTHER" id="PTHR45626:SF22">
    <property type="entry name" value="DNA REPAIR PROTEIN RAD5"/>
    <property type="match status" value="1"/>
</dbReference>
<name>A0A3R6ZV66_9STRA</name>
<dbReference type="SUPFAM" id="SSF57850">
    <property type="entry name" value="RING/U-box"/>
    <property type="match status" value="1"/>
</dbReference>
<dbReference type="GO" id="GO:0006281">
    <property type="term" value="P:DNA repair"/>
    <property type="evidence" value="ECO:0007669"/>
    <property type="project" value="TreeGrafter"/>
</dbReference>
<dbReference type="PROSITE" id="PS00518">
    <property type="entry name" value="ZF_RING_1"/>
    <property type="match status" value="1"/>
</dbReference>
<evidence type="ECO:0000256" key="5">
    <source>
        <dbReference type="ARBA" id="ARBA00022806"/>
    </source>
</evidence>
<dbReference type="InterPro" id="IPR001650">
    <property type="entry name" value="Helicase_C-like"/>
</dbReference>
<feature type="domain" description="Helicase ATP-binding" evidence="10">
    <location>
        <begin position="201"/>
        <end position="322"/>
    </location>
</feature>
<evidence type="ECO:0000259" key="9">
    <source>
        <dbReference type="PROSITE" id="PS50089"/>
    </source>
</evidence>
<evidence type="ECO:0000256" key="4">
    <source>
        <dbReference type="ARBA" id="ARBA00022801"/>
    </source>
</evidence>
<dbReference type="InterPro" id="IPR013083">
    <property type="entry name" value="Znf_RING/FYVE/PHD"/>
</dbReference>
<dbReference type="SMART" id="SM00184">
    <property type="entry name" value="RING"/>
    <property type="match status" value="1"/>
</dbReference>
<dbReference type="InterPro" id="IPR050628">
    <property type="entry name" value="SNF2_RAD54_helicase_TF"/>
</dbReference>
<dbReference type="Gene3D" id="3.30.40.10">
    <property type="entry name" value="Zinc/RING finger domain, C3HC4 (zinc finger)"/>
    <property type="match status" value="1"/>
</dbReference>
<dbReference type="EMBL" id="QUSY01000073">
    <property type="protein sequence ID" value="RHY33499.1"/>
    <property type="molecule type" value="Genomic_DNA"/>
</dbReference>
<evidence type="ECO:0000256" key="7">
    <source>
        <dbReference type="ARBA" id="ARBA00022840"/>
    </source>
</evidence>
<dbReference type="CDD" id="cd18008">
    <property type="entry name" value="DEXDc_SHPRH-like"/>
    <property type="match status" value="1"/>
</dbReference>
<protein>
    <recommendedName>
        <fullName evidence="14">RanBP-type and C3HC4-type zinc finger-containing protein 1</fullName>
    </recommendedName>
</protein>
<dbReference type="GO" id="GO:0008270">
    <property type="term" value="F:zinc ion binding"/>
    <property type="evidence" value="ECO:0007669"/>
    <property type="project" value="UniProtKB-KW"/>
</dbReference>
<keyword evidence="6" id="KW-0862">Zinc</keyword>
<keyword evidence="2" id="KW-0547">Nucleotide-binding</keyword>
<dbReference type="GO" id="GO:0005524">
    <property type="term" value="F:ATP binding"/>
    <property type="evidence" value="ECO:0007669"/>
    <property type="project" value="UniProtKB-KW"/>
</dbReference>
<dbReference type="InterPro" id="IPR001841">
    <property type="entry name" value="Znf_RING"/>
</dbReference>
<dbReference type="GO" id="GO:0016787">
    <property type="term" value="F:hydrolase activity"/>
    <property type="evidence" value="ECO:0007669"/>
    <property type="project" value="UniProtKB-KW"/>
</dbReference>
<dbReference type="VEuPathDB" id="FungiDB:H310_00284"/>
<dbReference type="Pfam" id="PF00271">
    <property type="entry name" value="Helicase_C"/>
    <property type="match status" value="1"/>
</dbReference>
<dbReference type="CDD" id="cd18793">
    <property type="entry name" value="SF2_C_SNF"/>
    <property type="match status" value="1"/>
</dbReference>
<evidence type="ECO:0000259" key="11">
    <source>
        <dbReference type="PROSITE" id="PS51194"/>
    </source>
</evidence>
<dbReference type="GO" id="GO:0004386">
    <property type="term" value="F:helicase activity"/>
    <property type="evidence" value="ECO:0007669"/>
    <property type="project" value="UniProtKB-KW"/>
</dbReference>
<feature type="domain" description="Helicase C-terminal" evidence="11">
    <location>
        <begin position="552"/>
        <end position="703"/>
    </location>
</feature>
<dbReference type="SMART" id="SM00490">
    <property type="entry name" value="HELICc"/>
    <property type="match status" value="1"/>
</dbReference>
<dbReference type="GO" id="GO:0008094">
    <property type="term" value="F:ATP-dependent activity, acting on DNA"/>
    <property type="evidence" value="ECO:0007669"/>
    <property type="project" value="TreeGrafter"/>
</dbReference>
<feature type="domain" description="RING-type" evidence="9">
    <location>
        <begin position="476"/>
        <end position="516"/>
    </location>
</feature>
<dbReference type="PROSITE" id="PS51194">
    <property type="entry name" value="HELICASE_CTER"/>
    <property type="match status" value="1"/>
</dbReference>
<evidence type="ECO:0000259" key="10">
    <source>
        <dbReference type="PROSITE" id="PS51192"/>
    </source>
</evidence>
<keyword evidence="1" id="KW-0479">Metal-binding</keyword>
<dbReference type="Pfam" id="PF13920">
    <property type="entry name" value="zf-C3HC4_3"/>
    <property type="match status" value="1"/>
</dbReference>
<evidence type="ECO:0000256" key="8">
    <source>
        <dbReference type="PROSITE-ProRule" id="PRU00175"/>
    </source>
</evidence>
<keyword evidence="4" id="KW-0378">Hydrolase</keyword>
<evidence type="ECO:0000256" key="6">
    <source>
        <dbReference type="ARBA" id="ARBA00022833"/>
    </source>
</evidence>
<evidence type="ECO:0008006" key="14">
    <source>
        <dbReference type="Google" id="ProtNLM"/>
    </source>
</evidence>
<reference evidence="12 13" key="1">
    <citation type="submission" date="2018-08" db="EMBL/GenBank/DDBJ databases">
        <title>Aphanomyces genome sequencing and annotation.</title>
        <authorList>
            <person name="Minardi D."/>
            <person name="Oidtmann B."/>
            <person name="Van Der Giezen M."/>
            <person name="Studholme D.J."/>
        </authorList>
    </citation>
    <scope>NUCLEOTIDE SEQUENCE [LARGE SCALE GENOMIC DNA]</scope>
    <source>
        <strain evidence="12 13">NJM0002</strain>
    </source>
</reference>
<dbReference type="InterPro" id="IPR017907">
    <property type="entry name" value="Znf_RING_CS"/>
</dbReference>
<dbReference type="GO" id="GO:0005634">
    <property type="term" value="C:nucleus"/>
    <property type="evidence" value="ECO:0007669"/>
    <property type="project" value="TreeGrafter"/>
</dbReference>
<evidence type="ECO:0000256" key="1">
    <source>
        <dbReference type="ARBA" id="ARBA00022723"/>
    </source>
</evidence>
<dbReference type="Gene3D" id="3.40.50.300">
    <property type="entry name" value="P-loop containing nucleotide triphosphate hydrolases"/>
    <property type="match status" value="2"/>
</dbReference>
<evidence type="ECO:0000313" key="13">
    <source>
        <dbReference type="Proteomes" id="UP000285060"/>
    </source>
</evidence>
<keyword evidence="13" id="KW-1185">Reference proteome</keyword>
<evidence type="ECO:0000256" key="2">
    <source>
        <dbReference type="ARBA" id="ARBA00022741"/>
    </source>
</evidence>
<evidence type="ECO:0000313" key="12">
    <source>
        <dbReference type="EMBL" id="RHY33499.1"/>
    </source>
</evidence>
<dbReference type="SMART" id="SM00487">
    <property type="entry name" value="DEXDc"/>
    <property type="match status" value="1"/>
</dbReference>
<dbReference type="InterPro" id="IPR000330">
    <property type="entry name" value="SNF2_N"/>
</dbReference>
<dbReference type="InterPro" id="IPR049730">
    <property type="entry name" value="SNF2/RAD54-like_C"/>
</dbReference>
<keyword evidence="3 8" id="KW-0863">Zinc-finger</keyword>
<dbReference type="Proteomes" id="UP000285060">
    <property type="component" value="Unassembled WGS sequence"/>
</dbReference>
<keyword evidence="5" id="KW-0347">Helicase</keyword>
<evidence type="ECO:0000256" key="3">
    <source>
        <dbReference type="ARBA" id="ARBA00022771"/>
    </source>
</evidence>
<dbReference type="InterPro" id="IPR014001">
    <property type="entry name" value="Helicase_ATP-bd"/>
</dbReference>
<comment type="caution">
    <text evidence="12">The sequence shown here is derived from an EMBL/GenBank/DDBJ whole genome shotgun (WGS) entry which is preliminary data.</text>
</comment>
<keyword evidence="7" id="KW-0067">ATP-binding</keyword>